<keyword evidence="2" id="KW-1185">Reference proteome</keyword>
<accession>A0A917NU48</accession>
<proteinExistence type="predicted"/>
<comment type="caution">
    <text evidence="1">The sequence shown here is derived from an EMBL/GenBank/DDBJ whole genome shotgun (WGS) entry which is preliminary data.</text>
</comment>
<evidence type="ECO:0000313" key="1">
    <source>
        <dbReference type="EMBL" id="GGJ28341.1"/>
    </source>
</evidence>
<organism evidence="1 2">
    <name type="scientific">Neoroseomonas lacus</name>
    <dbReference type="NCBI Taxonomy" id="287609"/>
    <lineage>
        <taxon>Bacteria</taxon>
        <taxon>Pseudomonadati</taxon>
        <taxon>Pseudomonadota</taxon>
        <taxon>Alphaproteobacteria</taxon>
        <taxon>Acetobacterales</taxon>
        <taxon>Acetobacteraceae</taxon>
        <taxon>Neoroseomonas</taxon>
    </lineage>
</organism>
<dbReference type="EMBL" id="BMKW01000010">
    <property type="protein sequence ID" value="GGJ28341.1"/>
    <property type="molecule type" value="Genomic_DNA"/>
</dbReference>
<protein>
    <submittedName>
        <fullName evidence="1">Uncharacterized protein</fullName>
    </submittedName>
</protein>
<reference evidence="1" key="2">
    <citation type="submission" date="2020-09" db="EMBL/GenBank/DDBJ databases">
        <authorList>
            <person name="Sun Q."/>
            <person name="Zhou Y."/>
        </authorList>
    </citation>
    <scope>NUCLEOTIDE SEQUENCE</scope>
    <source>
        <strain evidence="1">CGMCC 1.3617</strain>
    </source>
</reference>
<name>A0A917NU48_9PROT</name>
<sequence length="107" mass="10952">MAPPAVSTIRSCTSPTFLFSSFMMFAPISVLARRALGAAVGTTTLVVGGDATDGAAGAGVVLVCAKAKLGTASSVAVNRARLMDELNMTFRPFDPNVDLYVGTSHNA</sequence>
<dbReference type="Proteomes" id="UP000661507">
    <property type="component" value="Unassembled WGS sequence"/>
</dbReference>
<gene>
    <name evidence="1" type="ORF">GCM10011320_39560</name>
</gene>
<dbReference type="AlphaFoldDB" id="A0A917NU48"/>
<reference evidence="1" key="1">
    <citation type="journal article" date="2014" name="Int. J. Syst. Evol. Microbiol.">
        <title>Complete genome sequence of Corynebacterium casei LMG S-19264T (=DSM 44701T), isolated from a smear-ripened cheese.</title>
        <authorList>
            <consortium name="US DOE Joint Genome Institute (JGI-PGF)"/>
            <person name="Walter F."/>
            <person name="Albersmeier A."/>
            <person name="Kalinowski J."/>
            <person name="Ruckert C."/>
        </authorList>
    </citation>
    <scope>NUCLEOTIDE SEQUENCE</scope>
    <source>
        <strain evidence="1">CGMCC 1.3617</strain>
    </source>
</reference>
<evidence type="ECO:0000313" key="2">
    <source>
        <dbReference type="Proteomes" id="UP000661507"/>
    </source>
</evidence>